<keyword evidence="1" id="KW-1133">Transmembrane helix</keyword>
<keyword evidence="1" id="KW-0812">Transmembrane</keyword>
<name>A0ABR8T625_9BACL</name>
<feature type="transmembrane region" description="Helical" evidence="1">
    <location>
        <begin position="196"/>
        <end position="215"/>
    </location>
</feature>
<accession>A0ABR8T625</accession>
<keyword evidence="3" id="KW-1185">Reference proteome</keyword>
<comment type="caution">
    <text evidence="2">The sequence shown here is derived from an EMBL/GenBank/DDBJ whole genome shotgun (WGS) entry which is preliminary data.</text>
</comment>
<gene>
    <name evidence="2" type="ORF">H9647_21985</name>
</gene>
<protein>
    <recommendedName>
        <fullName evidence="4">Phospholipid phosphatase</fullName>
    </recommendedName>
</protein>
<evidence type="ECO:0000256" key="1">
    <source>
        <dbReference type="SAM" id="Phobius"/>
    </source>
</evidence>
<sequence>MDFWIYSVITIAYIILLFFMFTHLSRSKQWFHYPILLVILALGLAYDNGIIAAGNAIGEGKPLMILSSLRFWIHAFVTPGLVLVGYYILQRSGAAFASKAYIRISAWILTLALILYQIFAQTLHEVKNLQLVQEYGVLRYSAEGTSGPPIMVIVVGLVLLIIGIILIFRQKWIWMFVGTALLFIGQLIPLPFESSAATNIFELILIISLWVTILFQDHKNGSRHITR</sequence>
<feature type="transmembrane region" description="Helical" evidence="1">
    <location>
        <begin position="6"/>
        <end position="24"/>
    </location>
</feature>
<proteinExistence type="predicted"/>
<feature type="transmembrane region" description="Helical" evidence="1">
    <location>
        <begin position="101"/>
        <end position="119"/>
    </location>
</feature>
<dbReference type="Proteomes" id="UP000608071">
    <property type="component" value="Unassembled WGS sequence"/>
</dbReference>
<evidence type="ECO:0008006" key="4">
    <source>
        <dbReference type="Google" id="ProtNLM"/>
    </source>
</evidence>
<evidence type="ECO:0000313" key="2">
    <source>
        <dbReference type="EMBL" id="MBD7970739.1"/>
    </source>
</evidence>
<keyword evidence="1" id="KW-0472">Membrane</keyword>
<feature type="transmembrane region" description="Helical" evidence="1">
    <location>
        <begin position="71"/>
        <end position="89"/>
    </location>
</feature>
<reference evidence="2 3" key="1">
    <citation type="submission" date="2020-08" db="EMBL/GenBank/DDBJ databases">
        <title>A Genomic Blueprint of the Chicken Gut Microbiome.</title>
        <authorList>
            <person name="Gilroy R."/>
            <person name="Ravi A."/>
            <person name="Getino M."/>
            <person name="Pursley I."/>
            <person name="Horton D.L."/>
            <person name="Alikhan N.-F."/>
            <person name="Baker D."/>
            <person name="Gharbi K."/>
            <person name="Hall N."/>
            <person name="Watson M."/>
            <person name="Adriaenssens E.M."/>
            <person name="Foster-Nyarko E."/>
            <person name="Jarju S."/>
            <person name="Secka A."/>
            <person name="Antonio M."/>
            <person name="Oren A."/>
            <person name="Chaudhuri R."/>
            <person name="La Ragione R.M."/>
            <person name="Hildebrand F."/>
            <person name="Pallen M.J."/>
        </authorList>
    </citation>
    <scope>NUCLEOTIDE SEQUENCE [LARGE SCALE GENOMIC DNA]</scope>
    <source>
        <strain evidence="2 3">Sa2BVA9</strain>
    </source>
</reference>
<feature type="transmembrane region" description="Helical" evidence="1">
    <location>
        <begin position="150"/>
        <end position="168"/>
    </location>
</feature>
<dbReference type="RefSeq" id="WP_191804116.1">
    <property type="nucleotide sequence ID" value="NZ_JACSQL010000015.1"/>
</dbReference>
<dbReference type="EMBL" id="JACSQL010000015">
    <property type="protein sequence ID" value="MBD7970739.1"/>
    <property type="molecule type" value="Genomic_DNA"/>
</dbReference>
<feature type="transmembrane region" description="Helical" evidence="1">
    <location>
        <begin position="31"/>
        <end position="51"/>
    </location>
</feature>
<feature type="transmembrane region" description="Helical" evidence="1">
    <location>
        <begin position="173"/>
        <end position="190"/>
    </location>
</feature>
<organism evidence="2 3">
    <name type="scientific">Paenibacillus gallinarum</name>
    <dbReference type="NCBI Taxonomy" id="2762232"/>
    <lineage>
        <taxon>Bacteria</taxon>
        <taxon>Bacillati</taxon>
        <taxon>Bacillota</taxon>
        <taxon>Bacilli</taxon>
        <taxon>Bacillales</taxon>
        <taxon>Paenibacillaceae</taxon>
        <taxon>Paenibacillus</taxon>
    </lineage>
</organism>
<evidence type="ECO:0000313" key="3">
    <source>
        <dbReference type="Proteomes" id="UP000608071"/>
    </source>
</evidence>